<dbReference type="PATRIC" id="fig|157838.3.peg.1692"/>
<keyword evidence="1" id="KW-1133">Transmembrane helix</keyword>
<feature type="transmembrane region" description="Helical" evidence="1">
    <location>
        <begin position="57"/>
        <end position="77"/>
    </location>
</feature>
<protein>
    <submittedName>
        <fullName evidence="2">Uncharacterized protein</fullName>
    </submittedName>
</protein>
<accession>A0A0Q3WWW7</accession>
<evidence type="ECO:0000256" key="1">
    <source>
        <dbReference type="SAM" id="Phobius"/>
    </source>
</evidence>
<gene>
    <name evidence="2" type="ORF">AN964_07705</name>
</gene>
<dbReference type="EMBL" id="LJJC01000004">
    <property type="protein sequence ID" value="KQL53388.1"/>
    <property type="molecule type" value="Genomic_DNA"/>
</dbReference>
<dbReference type="RefSeq" id="WP_055739115.1">
    <property type="nucleotide sequence ID" value="NZ_JAAIWL010000014.1"/>
</dbReference>
<dbReference type="AlphaFoldDB" id="A0A0Q3WWW7"/>
<evidence type="ECO:0000313" key="2">
    <source>
        <dbReference type="EMBL" id="KQL53388.1"/>
    </source>
</evidence>
<organism evidence="2 3">
    <name type="scientific">Heyndrickxia shackletonii</name>
    <dbReference type="NCBI Taxonomy" id="157838"/>
    <lineage>
        <taxon>Bacteria</taxon>
        <taxon>Bacillati</taxon>
        <taxon>Bacillota</taxon>
        <taxon>Bacilli</taxon>
        <taxon>Bacillales</taxon>
        <taxon>Bacillaceae</taxon>
        <taxon>Heyndrickxia</taxon>
    </lineage>
</organism>
<keyword evidence="1" id="KW-0812">Transmembrane</keyword>
<comment type="caution">
    <text evidence="2">The sequence shown here is derived from an EMBL/GenBank/DDBJ whole genome shotgun (WGS) entry which is preliminary data.</text>
</comment>
<reference evidence="2 3" key="1">
    <citation type="submission" date="2015-09" db="EMBL/GenBank/DDBJ databases">
        <title>Genome sequencing project for genomic taxonomy and phylogenomics of Bacillus-like bacteria.</title>
        <authorList>
            <person name="Liu B."/>
            <person name="Wang J."/>
            <person name="Zhu Y."/>
            <person name="Liu G."/>
            <person name="Chen Q."/>
            <person name="Chen Z."/>
            <person name="Lan J."/>
            <person name="Che J."/>
            <person name="Ge C."/>
            <person name="Shi H."/>
            <person name="Pan Z."/>
            <person name="Liu X."/>
        </authorList>
    </citation>
    <scope>NUCLEOTIDE SEQUENCE [LARGE SCALE GENOMIC DNA]</scope>
    <source>
        <strain evidence="2 3">LMG 18435</strain>
    </source>
</reference>
<dbReference type="STRING" id="157838.AN964_07705"/>
<evidence type="ECO:0000313" key="3">
    <source>
        <dbReference type="Proteomes" id="UP000051888"/>
    </source>
</evidence>
<feature type="transmembrane region" description="Helical" evidence="1">
    <location>
        <begin position="6"/>
        <end position="25"/>
    </location>
</feature>
<name>A0A0Q3WWW7_9BACI</name>
<proteinExistence type="predicted"/>
<sequence length="251" mass="28952">MNLLISQVVSIVIFSIVFLAIPMKIKVRKKLILILLSISCFGIGEITWYLFVWWLSVLVVLLFILCITILIGVKINWIETDQMNQDITADNQNILPTPMFSYHHLLERSAAAENLDFSNNVYLKPAEIVTEDESKSLLREIAVATEIPYEDNALKIHNVSNTDVNSDLKVTYKESQANTNDDDLKLIFRNRQNLLMENEKLDNFDIIVNQHSDTIDQSNVLENILQDNSKNPVNDDLQLLYDRIREDKERS</sequence>
<dbReference type="Proteomes" id="UP000051888">
    <property type="component" value="Unassembled WGS sequence"/>
</dbReference>
<keyword evidence="3" id="KW-1185">Reference proteome</keyword>
<keyword evidence="1" id="KW-0472">Membrane</keyword>
<feature type="transmembrane region" description="Helical" evidence="1">
    <location>
        <begin position="32"/>
        <end position="51"/>
    </location>
</feature>